<dbReference type="Gene3D" id="1.10.1200.10">
    <property type="entry name" value="ACP-like"/>
    <property type="match status" value="1"/>
</dbReference>
<dbReference type="Proteomes" id="UP000626844">
    <property type="component" value="Unassembled WGS sequence"/>
</dbReference>
<proteinExistence type="predicted"/>
<dbReference type="Pfam" id="PF00550">
    <property type="entry name" value="PP-binding"/>
    <property type="match status" value="1"/>
</dbReference>
<accession>A0A926RYC9</accession>
<evidence type="ECO:0000313" key="2">
    <source>
        <dbReference type="EMBL" id="MBD1381931.1"/>
    </source>
</evidence>
<dbReference type="EMBL" id="JACXAI010000023">
    <property type="protein sequence ID" value="MBD1381931.1"/>
    <property type="molecule type" value="Genomic_DNA"/>
</dbReference>
<sequence>MEGKLKLIFSETLGIDESNIKDDLRFNSIPEWDSLAHISLVAEIEEKFKITFEAEDIMEMTSFAEAKAILKKLGVNNPPMN</sequence>
<feature type="domain" description="Carrier" evidence="1">
    <location>
        <begin position="1"/>
        <end position="74"/>
    </location>
</feature>
<dbReference type="PROSITE" id="PS50075">
    <property type="entry name" value="CARRIER"/>
    <property type="match status" value="1"/>
</dbReference>
<keyword evidence="3" id="KW-1185">Reference proteome</keyword>
<dbReference type="InterPro" id="IPR009081">
    <property type="entry name" value="PP-bd_ACP"/>
</dbReference>
<gene>
    <name evidence="2" type="ORF">IC621_17010</name>
</gene>
<dbReference type="RefSeq" id="WP_191159625.1">
    <property type="nucleotide sequence ID" value="NZ_JACXAI010000023.1"/>
</dbReference>
<organism evidence="2 3">
    <name type="scientific">Metabacillus arenae</name>
    <dbReference type="NCBI Taxonomy" id="2771434"/>
    <lineage>
        <taxon>Bacteria</taxon>
        <taxon>Bacillati</taxon>
        <taxon>Bacillota</taxon>
        <taxon>Bacilli</taxon>
        <taxon>Bacillales</taxon>
        <taxon>Bacillaceae</taxon>
        <taxon>Metabacillus</taxon>
    </lineage>
</organism>
<reference evidence="2" key="1">
    <citation type="submission" date="2020-09" db="EMBL/GenBank/DDBJ databases">
        <title>A novel bacterium of genus Bacillus, isolated from South China Sea.</title>
        <authorList>
            <person name="Huang H."/>
            <person name="Mo K."/>
            <person name="Hu Y."/>
        </authorList>
    </citation>
    <scope>NUCLEOTIDE SEQUENCE</scope>
    <source>
        <strain evidence="2">IB182487</strain>
    </source>
</reference>
<evidence type="ECO:0000259" key="1">
    <source>
        <dbReference type="PROSITE" id="PS50075"/>
    </source>
</evidence>
<name>A0A926RYC9_9BACI</name>
<comment type="caution">
    <text evidence="2">The sequence shown here is derived from an EMBL/GenBank/DDBJ whole genome shotgun (WGS) entry which is preliminary data.</text>
</comment>
<protein>
    <submittedName>
        <fullName evidence="2">Acyl carrier protein</fullName>
    </submittedName>
</protein>
<evidence type="ECO:0000313" key="3">
    <source>
        <dbReference type="Proteomes" id="UP000626844"/>
    </source>
</evidence>
<dbReference type="AlphaFoldDB" id="A0A926RYC9"/>
<dbReference type="SUPFAM" id="SSF47336">
    <property type="entry name" value="ACP-like"/>
    <property type="match status" value="1"/>
</dbReference>
<dbReference type="InterPro" id="IPR036736">
    <property type="entry name" value="ACP-like_sf"/>
</dbReference>